<accession>A0ABU3MKE2</accession>
<sequence>MPTTGFVNWREPSGDVKDVARAIDPTMLPRDAPGRAAEGETARNTLAEALHAAGAGPTVARELWSMAVEANRGGYRKVSEADSVAALRGAWGAGFDANMSLVRGAVAEAAKCDPSIIRYLNETGLGNDPRLIRTIHARLTRRPK</sequence>
<protein>
    <submittedName>
        <fullName evidence="1">Uncharacterized protein</fullName>
    </submittedName>
</protein>
<gene>
    <name evidence="1" type="ORF">RQ831_20560</name>
</gene>
<keyword evidence="2" id="KW-1185">Reference proteome</keyword>
<evidence type="ECO:0000313" key="1">
    <source>
        <dbReference type="EMBL" id="MDT8333448.1"/>
    </source>
</evidence>
<evidence type="ECO:0000313" key="2">
    <source>
        <dbReference type="Proteomes" id="UP001258945"/>
    </source>
</evidence>
<dbReference type="EMBL" id="JAVVDO010000055">
    <property type="protein sequence ID" value="MDT8333448.1"/>
    <property type="molecule type" value="Genomic_DNA"/>
</dbReference>
<dbReference type="Proteomes" id="UP001258945">
    <property type="component" value="Unassembled WGS sequence"/>
</dbReference>
<dbReference type="RefSeq" id="WP_314284871.1">
    <property type="nucleotide sequence ID" value="NZ_JAVVDO010000055.1"/>
</dbReference>
<proteinExistence type="predicted"/>
<name>A0ABU3MKE2_9PROT</name>
<reference evidence="1 2" key="1">
    <citation type="journal article" date="2019" name="Microb. Pathog.">
        <title>Comparison of VITEK 2, MALDI-TOF MS, 16S rRNA gene sequencing, and whole-genome sequencing for identification of Roseomonas mucosa.</title>
        <authorList>
            <person name="Rudolph W.W."/>
            <person name="Gunzer F."/>
            <person name="Trauth M."/>
            <person name="Bunk B."/>
            <person name="Bigge R."/>
            <person name="Schrottner P."/>
        </authorList>
    </citation>
    <scope>NUCLEOTIDE SEQUENCE [LARGE SCALE GENOMIC DNA]</scope>
    <source>
        <strain evidence="1 2">DSM 103800</strain>
    </source>
</reference>
<organism evidence="1 2">
    <name type="scientific">Roseomonas gilardii</name>
    <dbReference type="NCBI Taxonomy" id="257708"/>
    <lineage>
        <taxon>Bacteria</taxon>
        <taxon>Pseudomonadati</taxon>
        <taxon>Pseudomonadota</taxon>
        <taxon>Alphaproteobacteria</taxon>
        <taxon>Acetobacterales</taxon>
        <taxon>Roseomonadaceae</taxon>
        <taxon>Roseomonas</taxon>
    </lineage>
</organism>
<comment type="caution">
    <text evidence="1">The sequence shown here is derived from an EMBL/GenBank/DDBJ whole genome shotgun (WGS) entry which is preliminary data.</text>
</comment>